<dbReference type="InterPro" id="IPR018708">
    <property type="entry name" value="DUF2225"/>
</dbReference>
<dbReference type="EMBL" id="CP006939">
    <property type="protein sequence ID" value="AHC15766.1"/>
    <property type="molecule type" value="Genomic_DNA"/>
</dbReference>
<dbReference type="RefSeq" id="WP_024268670.1">
    <property type="nucleotide sequence ID" value="NC_023035.1"/>
</dbReference>
<proteinExistence type="predicted"/>
<dbReference type="STRING" id="1307761.L21SP2_2413"/>
<dbReference type="AlphaFoldDB" id="V5WKP6"/>
<keyword evidence="2" id="KW-1185">Reference proteome</keyword>
<dbReference type="OrthoDB" id="367491at2"/>
<dbReference type="Pfam" id="PF09986">
    <property type="entry name" value="DUF2225"/>
    <property type="match status" value="1"/>
</dbReference>
<dbReference type="PATRIC" id="fig|1307761.3.peg.2405"/>
<accession>V5WKP6</accession>
<evidence type="ECO:0000313" key="1">
    <source>
        <dbReference type="EMBL" id="AHC15766.1"/>
    </source>
</evidence>
<gene>
    <name evidence="1" type="ORF">L21SP2_2413</name>
</gene>
<protein>
    <recommendedName>
        <fullName evidence="3">DUF2225 domain-containing protein</fullName>
    </recommendedName>
</protein>
<dbReference type="Proteomes" id="UP000018680">
    <property type="component" value="Chromosome"/>
</dbReference>
<name>V5WKP6_9SPIO</name>
<dbReference type="HOGENOM" id="CLU_083032_0_0_12"/>
<evidence type="ECO:0000313" key="2">
    <source>
        <dbReference type="Proteomes" id="UP000018680"/>
    </source>
</evidence>
<evidence type="ECO:0008006" key="3">
    <source>
        <dbReference type="Google" id="ProtNLM"/>
    </source>
</evidence>
<sequence length="293" mass="33500">MAEKTPSLTYFQKKPISCPVCQTEFYREELLTGRGRLIAGNLTQELRRLYEPSKKFGEVIPLAYPVTVCPSCYFAAWKEDFLKISESQLERAADETSQRIQWVSEVMEGVDFRGSRGLSEGLASYMLAVLCYDYFPSEVSPVMKQGVSSLRGAWLALDMHKKYPEDHFDYLAKMLYRKARFFYLTAIEYESSGKQGIGGCPNPGPDLDKNYMFDGVLYIYGYLEFHYGPRKDPVKREENLKRAKRTIARIFGMGRASKNKPQAILDNARDLYSEIGEALGLENLDPEKDSDNQ</sequence>
<reference evidence="1 2" key="1">
    <citation type="journal article" date="2015" name="Stand. Genomic Sci.">
        <title>Complete genome sequence and description of Salinispira pacifica gen. nov., sp. nov., a novel spirochaete isolated form a hypersaline microbial mat.</title>
        <authorList>
            <person name="Ben Hania W."/>
            <person name="Joseph M."/>
            <person name="Schumann P."/>
            <person name="Bunk B."/>
            <person name="Fiebig A."/>
            <person name="Sproer C."/>
            <person name="Klenk H.P."/>
            <person name="Fardeau M.L."/>
            <person name="Spring S."/>
        </authorList>
    </citation>
    <scope>NUCLEOTIDE SEQUENCE [LARGE SCALE GENOMIC DNA]</scope>
    <source>
        <strain evidence="1 2">L21-RPul-D2</strain>
    </source>
</reference>
<dbReference type="KEGG" id="slr:L21SP2_2413"/>
<dbReference type="eggNOG" id="COG1655">
    <property type="taxonomic scope" value="Bacteria"/>
</dbReference>
<organism evidence="1 2">
    <name type="scientific">Salinispira pacifica</name>
    <dbReference type="NCBI Taxonomy" id="1307761"/>
    <lineage>
        <taxon>Bacteria</taxon>
        <taxon>Pseudomonadati</taxon>
        <taxon>Spirochaetota</taxon>
        <taxon>Spirochaetia</taxon>
        <taxon>Spirochaetales</taxon>
        <taxon>Spirochaetaceae</taxon>
        <taxon>Salinispira</taxon>
    </lineage>
</organism>